<gene>
    <name evidence="3" type="ORF">CYMTET_6182</name>
</gene>
<dbReference type="PROSITE" id="PS50828">
    <property type="entry name" value="SMR"/>
    <property type="match status" value="1"/>
</dbReference>
<feature type="region of interest" description="Disordered" evidence="1">
    <location>
        <begin position="264"/>
        <end position="322"/>
    </location>
</feature>
<dbReference type="Pfam" id="PF08590">
    <property type="entry name" value="DUF1771"/>
    <property type="match status" value="1"/>
</dbReference>
<feature type="compositionally biased region" description="Polar residues" evidence="1">
    <location>
        <begin position="130"/>
        <end position="145"/>
    </location>
</feature>
<dbReference type="EMBL" id="LGRX02001375">
    <property type="protein sequence ID" value="KAK3286252.1"/>
    <property type="molecule type" value="Genomic_DNA"/>
</dbReference>
<comment type="caution">
    <text evidence="3">The sequence shown here is derived from an EMBL/GenBank/DDBJ whole genome shotgun (WGS) entry which is preliminary data.</text>
</comment>
<sequence>MDVPEETRCRFMRAFGDVLLDIDEPVVDYLCGLVQECSIAQTTEADDQVATYFRELAGIELSLEETQQRLQIVENGTPDQQPTAPSPGLTLGGASILGLNHTAASFVPGGSSSAIPGGAWSMGSLQTGLEESTQGNAQHWLQGPSSPLGPGWEESQPDDALIERGAQAEGLYLAGEYPDESEEEVGQWMLDETGQWYWLPAYPYQEDPLDPEAEEEESVFALSVLSQEFPEYDLDSLSAVYAANGSDLMMTLDALMSTSQLLEEPEVAKAPEPPPVLDSLNFPSLSEVSSRGGRESDQALGPQNTSVEEERAQAAAGHASHGVDFRAAVQTKAAPVARSVGTGGPWDEGRTARQAGEWQSASPASYTGWTAEQVQQQQARQQQVAARWVATGVEVERMYHEAREQASDHARVRNQYFQQATSAFLAGNKALAKDLAHKGRWHAEQMKNAHAAASEAIYHSRNAAQDPATGRAGGAHTGGRDGGVPLLDLHGLHVKEAVEILRRKLMDWRDGRMAHRHVHVLVGTGHHTRGSRTPARLPRAVEEYLQSENVQYTQPQPGLLQVHL</sequence>
<protein>
    <recommendedName>
        <fullName evidence="2">Smr domain-containing protein</fullName>
    </recommendedName>
</protein>
<dbReference type="Proteomes" id="UP001190700">
    <property type="component" value="Unassembled WGS sequence"/>
</dbReference>
<dbReference type="InterPro" id="IPR002625">
    <property type="entry name" value="Smr_dom"/>
</dbReference>
<dbReference type="SUPFAM" id="SSF160443">
    <property type="entry name" value="SMR domain-like"/>
    <property type="match status" value="1"/>
</dbReference>
<dbReference type="InterPro" id="IPR036063">
    <property type="entry name" value="Smr_dom_sf"/>
</dbReference>
<organism evidence="3 4">
    <name type="scientific">Cymbomonas tetramitiformis</name>
    <dbReference type="NCBI Taxonomy" id="36881"/>
    <lineage>
        <taxon>Eukaryota</taxon>
        <taxon>Viridiplantae</taxon>
        <taxon>Chlorophyta</taxon>
        <taxon>Pyramimonadophyceae</taxon>
        <taxon>Pyramimonadales</taxon>
        <taxon>Pyramimonadaceae</taxon>
        <taxon>Cymbomonas</taxon>
    </lineage>
</organism>
<accession>A0AAE0GXP3</accession>
<dbReference type="SMART" id="SM00463">
    <property type="entry name" value="SMR"/>
    <property type="match status" value="1"/>
</dbReference>
<dbReference type="Pfam" id="PF01713">
    <property type="entry name" value="Smr"/>
    <property type="match status" value="1"/>
</dbReference>
<name>A0AAE0GXP3_9CHLO</name>
<evidence type="ECO:0000256" key="1">
    <source>
        <dbReference type="SAM" id="MobiDB-lite"/>
    </source>
</evidence>
<dbReference type="InterPro" id="IPR053242">
    <property type="entry name" value="PAM2-like_domain"/>
</dbReference>
<dbReference type="AlphaFoldDB" id="A0AAE0GXP3"/>
<evidence type="ECO:0000313" key="3">
    <source>
        <dbReference type="EMBL" id="KAK3286252.1"/>
    </source>
</evidence>
<proteinExistence type="predicted"/>
<dbReference type="PANTHER" id="PTHR46651:SF1">
    <property type="entry name" value="SMALL MUTS RELATED FAMILY PROTEIN"/>
    <property type="match status" value="1"/>
</dbReference>
<keyword evidence="4" id="KW-1185">Reference proteome</keyword>
<dbReference type="InterPro" id="IPR013899">
    <property type="entry name" value="DUF1771"/>
</dbReference>
<reference evidence="3 4" key="1">
    <citation type="journal article" date="2015" name="Genome Biol. Evol.">
        <title>Comparative Genomics of a Bacterivorous Green Alga Reveals Evolutionary Causalities and Consequences of Phago-Mixotrophic Mode of Nutrition.</title>
        <authorList>
            <person name="Burns J.A."/>
            <person name="Paasch A."/>
            <person name="Narechania A."/>
            <person name="Kim E."/>
        </authorList>
    </citation>
    <scope>NUCLEOTIDE SEQUENCE [LARGE SCALE GENOMIC DNA]</scope>
    <source>
        <strain evidence="3 4">PLY_AMNH</strain>
    </source>
</reference>
<feature type="domain" description="Smr" evidence="2">
    <location>
        <begin position="487"/>
        <end position="564"/>
    </location>
</feature>
<feature type="region of interest" description="Disordered" evidence="1">
    <location>
        <begin position="336"/>
        <end position="356"/>
    </location>
</feature>
<feature type="region of interest" description="Disordered" evidence="1">
    <location>
        <begin position="130"/>
        <end position="156"/>
    </location>
</feature>
<evidence type="ECO:0000313" key="4">
    <source>
        <dbReference type="Proteomes" id="UP001190700"/>
    </source>
</evidence>
<dbReference type="PANTHER" id="PTHR46651">
    <property type="entry name" value="POLYADENYLATE-BINDING PROTEIN-INTERACTING PROTEIN 7"/>
    <property type="match status" value="1"/>
</dbReference>
<dbReference type="SMART" id="SM01162">
    <property type="entry name" value="DUF1771"/>
    <property type="match status" value="1"/>
</dbReference>
<dbReference type="Gene3D" id="3.30.1370.110">
    <property type="match status" value="1"/>
</dbReference>
<evidence type="ECO:0000259" key="2">
    <source>
        <dbReference type="PROSITE" id="PS50828"/>
    </source>
</evidence>